<evidence type="ECO:0000313" key="3">
    <source>
        <dbReference type="Proteomes" id="UP000095042"/>
    </source>
</evidence>
<dbReference type="EMBL" id="LPWD01000113">
    <property type="protein sequence ID" value="ODS03412.1"/>
    <property type="molecule type" value="Genomic_DNA"/>
</dbReference>
<sequence length="64" mass="7016">MFKKLLLATIAAGLVTATTLPLPAEAGMMAGMTCKDAAKAQYPDDRKMRHEYKKACKEAWKATQ</sequence>
<dbReference type="OrthoDB" id="8464905at2"/>
<dbReference type="Proteomes" id="UP000095042">
    <property type="component" value="Unassembled WGS sequence"/>
</dbReference>
<accession>A0A1E3WD05</accession>
<keyword evidence="1" id="KW-0732">Signal</keyword>
<evidence type="ECO:0000313" key="2">
    <source>
        <dbReference type="EMBL" id="ODS03412.1"/>
    </source>
</evidence>
<dbReference type="AlphaFoldDB" id="A0A1E3WD05"/>
<dbReference type="RefSeq" id="WP_069623391.1">
    <property type="nucleotide sequence ID" value="NZ_LPWD01000113.1"/>
</dbReference>
<keyword evidence="3" id="KW-1185">Reference proteome</keyword>
<feature type="chain" id="PRO_5009139225" evidence="1">
    <location>
        <begin position="27"/>
        <end position="64"/>
    </location>
</feature>
<name>A0A1E3WD05_9HYPH</name>
<feature type="signal peptide" evidence="1">
    <location>
        <begin position="1"/>
        <end position="26"/>
    </location>
</feature>
<evidence type="ECO:0000256" key="1">
    <source>
        <dbReference type="SAM" id="SignalP"/>
    </source>
</evidence>
<gene>
    <name evidence="2" type="ORF">AUC71_00940</name>
</gene>
<organism evidence="2 3">
    <name type="scientific">Methyloceanibacter marginalis</name>
    <dbReference type="NCBI Taxonomy" id="1774971"/>
    <lineage>
        <taxon>Bacteria</taxon>
        <taxon>Pseudomonadati</taxon>
        <taxon>Pseudomonadota</taxon>
        <taxon>Alphaproteobacteria</taxon>
        <taxon>Hyphomicrobiales</taxon>
        <taxon>Hyphomicrobiaceae</taxon>
        <taxon>Methyloceanibacter</taxon>
    </lineage>
</organism>
<protein>
    <submittedName>
        <fullName evidence="2">Uncharacterized protein</fullName>
    </submittedName>
</protein>
<proteinExistence type="predicted"/>
<reference evidence="2 3" key="1">
    <citation type="journal article" date="2016" name="Environ. Microbiol.">
        <title>New Methyloceanibacter diversity from North Sea sediments includes methanotroph containing solely the soluble methane monooxygenase.</title>
        <authorList>
            <person name="Vekeman B."/>
            <person name="Kerckhof F.M."/>
            <person name="Cremers G."/>
            <person name="de Vos P."/>
            <person name="Vandamme P."/>
            <person name="Boon N."/>
            <person name="Op den Camp H.J."/>
            <person name="Heylen K."/>
        </authorList>
    </citation>
    <scope>NUCLEOTIDE SEQUENCE [LARGE SCALE GENOMIC DNA]</scope>
    <source>
        <strain evidence="2 3">R-67177</strain>
    </source>
</reference>
<comment type="caution">
    <text evidence="2">The sequence shown here is derived from an EMBL/GenBank/DDBJ whole genome shotgun (WGS) entry which is preliminary data.</text>
</comment>